<reference evidence="1 2" key="1">
    <citation type="submission" date="2018-07" db="EMBL/GenBank/DDBJ databases">
        <title>Genome analysis of Larkinella rosea.</title>
        <authorList>
            <person name="Zhou Z."/>
            <person name="Wang G."/>
        </authorList>
    </citation>
    <scope>NUCLEOTIDE SEQUENCE [LARGE SCALE GENOMIC DNA]</scope>
    <source>
        <strain evidence="2">zzj9</strain>
    </source>
</reference>
<comment type="caution">
    <text evidence="1">The sequence shown here is derived from an EMBL/GenBank/DDBJ whole genome shotgun (WGS) entry which is preliminary data.</text>
</comment>
<gene>
    <name evidence="1" type="ORF">DUE52_11615</name>
</gene>
<dbReference type="OrthoDB" id="1343312at2"/>
<proteinExistence type="predicted"/>
<dbReference type="AlphaFoldDB" id="A0A368JTH4"/>
<dbReference type="InterPro" id="IPR053865">
    <property type="entry name" value="DUF6934"/>
</dbReference>
<dbReference type="Proteomes" id="UP000253383">
    <property type="component" value="Unassembled WGS sequence"/>
</dbReference>
<dbReference type="RefSeq" id="WP_114406179.1">
    <property type="nucleotide sequence ID" value="NZ_QOWE01000008.1"/>
</dbReference>
<dbReference type="Pfam" id="PF22028">
    <property type="entry name" value="DUF6934"/>
    <property type="match status" value="1"/>
</dbReference>
<organism evidence="1 2">
    <name type="scientific">Larkinella punicea</name>
    <dbReference type="NCBI Taxonomy" id="2315727"/>
    <lineage>
        <taxon>Bacteria</taxon>
        <taxon>Pseudomonadati</taxon>
        <taxon>Bacteroidota</taxon>
        <taxon>Cytophagia</taxon>
        <taxon>Cytophagales</taxon>
        <taxon>Spirosomataceae</taxon>
        <taxon>Larkinella</taxon>
    </lineage>
</organism>
<protein>
    <submittedName>
        <fullName evidence="1">Uncharacterized protein</fullName>
    </submittedName>
</protein>
<sequence>MYYPSYSFRQSLKTTEFFFESVGPKGVIQKLVSITPTGVEHTYNLALADFDPLTQSFDDRIISDNGDATKILATIFQIVNGHLKQFPERWIVFSGNSTARNRLYRMAINHSFQELSELFSLFGYHDDEWETFQSNRQYEFFLVQKK</sequence>
<name>A0A368JTH4_9BACT</name>
<evidence type="ECO:0000313" key="1">
    <source>
        <dbReference type="EMBL" id="RCR69491.1"/>
    </source>
</evidence>
<evidence type="ECO:0000313" key="2">
    <source>
        <dbReference type="Proteomes" id="UP000253383"/>
    </source>
</evidence>
<accession>A0A368JTH4</accession>
<keyword evidence="2" id="KW-1185">Reference proteome</keyword>
<dbReference type="EMBL" id="QOWE01000008">
    <property type="protein sequence ID" value="RCR69491.1"/>
    <property type="molecule type" value="Genomic_DNA"/>
</dbReference>